<gene>
    <name evidence="1" type="ordered locus">FsymDg_2752</name>
</gene>
<evidence type="ECO:0008006" key="3">
    <source>
        <dbReference type="Google" id="ProtNLM"/>
    </source>
</evidence>
<protein>
    <recommendedName>
        <fullName evidence="3">Alpha/beta hydrolase</fullName>
    </recommendedName>
</protein>
<evidence type="ECO:0000313" key="2">
    <source>
        <dbReference type="Proteomes" id="UP000001549"/>
    </source>
</evidence>
<dbReference type="AlphaFoldDB" id="F8B4W7"/>
<proteinExistence type="predicted"/>
<reference evidence="1 2" key="1">
    <citation type="submission" date="2011-05" db="EMBL/GenBank/DDBJ databases">
        <title>Complete sequence of chromosome of Frankia symbiont of Datisca glomerata.</title>
        <authorList>
            <consortium name="US DOE Joint Genome Institute"/>
            <person name="Lucas S."/>
            <person name="Han J."/>
            <person name="Lapidus A."/>
            <person name="Cheng J.-F."/>
            <person name="Goodwin L."/>
            <person name="Pitluck S."/>
            <person name="Peters L."/>
            <person name="Mikhailova N."/>
            <person name="Chertkov O."/>
            <person name="Teshima H."/>
            <person name="Han C."/>
            <person name="Tapia R."/>
            <person name="Land M."/>
            <person name="Hauser L."/>
            <person name="Kyrpides N."/>
            <person name="Ivanova N."/>
            <person name="Pagani I."/>
            <person name="Berry A."/>
            <person name="Pawlowski K."/>
            <person name="Persson T."/>
            <person name="Vanden Heuvel B."/>
            <person name="Benson D."/>
            <person name="Woyke T."/>
        </authorList>
    </citation>
    <scope>NUCLEOTIDE SEQUENCE [LARGE SCALE GENOMIC DNA]</scope>
    <source>
        <strain evidence="2">4085684</strain>
    </source>
</reference>
<dbReference type="Proteomes" id="UP000001549">
    <property type="component" value="Chromosome"/>
</dbReference>
<dbReference type="EMBL" id="CP002801">
    <property type="protein sequence ID" value="AEH10090.1"/>
    <property type="molecule type" value="Genomic_DNA"/>
</dbReference>
<name>F8B4W7_9ACTN</name>
<evidence type="ECO:0000313" key="1">
    <source>
        <dbReference type="EMBL" id="AEH10090.1"/>
    </source>
</evidence>
<accession>F8B4W7</accession>
<organism evidence="1 2">
    <name type="scientific">Candidatus Protofrankia datiscae</name>
    <dbReference type="NCBI Taxonomy" id="2716812"/>
    <lineage>
        <taxon>Bacteria</taxon>
        <taxon>Bacillati</taxon>
        <taxon>Actinomycetota</taxon>
        <taxon>Actinomycetes</taxon>
        <taxon>Frankiales</taxon>
        <taxon>Frankiaceae</taxon>
        <taxon>Protofrankia</taxon>
    </lineage>
</organism>
<sequence>MTDYLDFTGPEGLRTHGTVLVVPGRGESPAVYRRLG</sequence>
<dbReference type="KEGG" id="fsy:FsymDg_2752"/>
<keyword evidence="2" id="KW-1185">Reference proteome</keyword>
<dbReference type="HOGENOM" id="CLU_3356330_0_0_11"/>